<accession>A0A7V2SVC3</accession>
<evidence type="ECO:0000256" key="1">
    <source>
        <dbReference type="ARBA" id="ARBA00010062"/>
    </source>
</evidence>
<dbReference type="Proteomes" id="UP000885797">
    <property type="component" value="Unassembled WGS sequence"/>
</dbReference>
<dbReference type="PANTHER" id="PTHR30483">
    <property type="entry name" value="LEUCINE-SPECIFIC-BINDING PROTEIN"/>
    <property type="match status" value="1"/>
</dbReference>
<protein>
    <submittedName>
        <fullName evidence="4">Amino acid ABC transporter substrate-binding protein</fullName>
    </submittedName>
</protein>
<dbReference type="InterPro" id="IPR028081">
    <property type="entry name" value="Leu-bd"/>
</dbReference>
<dbReference type="Pfam" id="PF13458">
    <property type="entry name" value="Peripla_BP_6"/>
    <property type="match status" value="1"/>
</dbReference>
<feature type="non-terminal residue" evidence="4">
    <location>
        <position position="314"/>
    </location>
</feature>
<feature type="domain" description="Leucine-binding protein" evidence="3">
    <location>
        <begin position="38"/>
        <end position="309"/>
    </location>
</feature>
<name>A0A7V2SVC3_9BACT</name>
<dbReference type="InterPro" id="IPR028082">
    <property type="entry name" value="Peripla_BP_I"/>
</dbReference>
<dbReference type="Gene3D" id="3.40.50.2300">
    <property type="match status" value="2"/>
</dbReference>
<organism evidence="4">
    <name type="scientific">Dissulfuribacter thermophilus</name>
    <dbReference type="NCBI Taxonomy" id="1156395"/>
    <lineage>
        <taxon>Bacteria</taxon>
        <taxon>Pseudomonadati</taxon>
        <taxon>Thermodesulfobacteriota</taxon>
        <taxon>Dissulfuribacteria</taxon>
        <taxon>Dissulfuribacterales</taxon>
        <taxon>Dissulfuribacteraceae</taxon>
        <taxon>Dissulfuribacter</taxon>
    </lineage>
</organism>
<evidence type="ECO:0000256" key="2">
    <source>
        <dbReference type="ARBA" id="ARBA00022729"/>
    </source>
</evidence>
<reference evidence="4" key="1">
    <citation type="journal article" date="2020" name="mSystems">
        <title>Genome- and Community-Level Interaction Insights into Carbon Utilization and Element Cycling Functions of Hydrothermarchaeota in Hydrothermal Sediment.</title>
        <authorList>
            <person name="Zhou Z."/>
            <person name="Liu Y."/>
            <person name="Xu W."/>
            <person name="Pan J."/>
            <person name="Luo Z.H."/>
            <person name="Li M."/>
        </authorList>
    </citation>
    <scope>NUCLEOTIDE SEQUENCE [LARGE SCALE GENOMIC DNA]</scope>
    <source>
        <strain evidence="4">HyVt-503</strain>
    </source>
</reference>
<proteinExistence type="inferred from homology"/>
<evidence type="ECO:0000313" key="4">
    <source>
        <dbReference type="EMBL" id="HFC46596.1"/>
    </source>
</evidence>
<dbReference type="InterPro" id="IPR051010">
    <property type="entry name" value="BCAA_transport"/>
</dbReference>
<comment type="caution">
    <text evidence="4">The sequence shown here is derived from an EMBL/GenBank/DDBJ whole genome shotgun (WGS) entry which is preliminary data.</text>
</comment>
<dbReference type="EMBL" id="DRND01000150">
    <property type="protein sequence ID" value="HFC46596.1"/>
    <property type="molecule type" value="Genomic_DNA"/>
</dbReference>
<dbReference type="PANTHER" id="PTHR30483:SF6">
    <property type="entry name" value="PERIPLASMIC BINDING PROTEIN OF ABC TRANSPORTER FOR NATURAL AMINO ACIDS"/>
    <property type="match status" value="1"/>
</dbReference>
<evidence type="ECO:0000259" key="3">
    <source>
        <dbReference type="Pfam" id="PF13458"/>
    </source>
</evidence>
<keyword evidence="2" id="KW-0732">Signal</keyword>
<sequence>MARHDWRIGVILKRALLGLLLIGAIFLWNCHIKETSRPIIIGLSVNLSGATGAPSDDIRDGAILGVKEVNQNGGVRGRPIQLLIRDDHNTKEGVLRADQELIDAGAVVIIGHSYSQNTLIAYPLVTGAGRVLFTGYTATSKLSGIDDLFIRTSVDDTMYAKAFDLYLKKRGFTRLAFLVDISNPSFSLDIFRLIGKSGSHYRLWYVEYDSRRPGRFKEIAQELLEGDPEAIILLTEVKGTGILAQKLRELGYKGLLMASIWAYGPRLFTFGDDAVEGLILISMLKPKYDNPGYKLFERNYRDEFGRSPTVKAAR</sequence>
<dbReference type="AlphaFoldDB" id="A0A7V2SVC3"/>
<gene>
    <name evidence="4" type="ORF">ENJ63_01800</name>
</gene>
<dbReference type="SUPFAM" id="SSF53822">
    <property type="entry name" value="Periplasmic binding protein-like I"/>
    <property type="match status" value="1"/>
</dbReference>
<comment type="similarity">
    <text evidence="1">Belongs to the leucine-binding protein family.</text>
</comment>